<dbReference type="RefSeq" id="WP_106247406.1">
    <property type="nucleotide sequence ID" value="NZ_PVZC01000005.1"/>
</dbReference>
<keyword evidence="4" id="KW-1185">Reference proteome</keyword>
<dbReference type="Proteomes" id="UP000237846">
    <property type="component" value="Unassembled WGS sequence"/>
</dbReference>
<dbReference type="InterPro" id="IPR029058">
    <property type="entry name" value="AB_hydrolase_fold"/>
</dbReference>
<evidence type="ECO:0000313" key="4">
    <source>
        <dbReference type="Proteomes" id="UP000237846"/>
    </source>
</evidence>
<protein>
    <submittedName>
        <fullName evidence="3">Carboxymethylenebutenolidase</fullName>
    </submittedName>
</protein>
<evidence type="ECO:0000256" key="1">
    <source>
        <dbReference type="SAM" id="MobiDB-lite"/>
    </source>
</evidence>
<feature type="region of interest" description="Disordered" evidence="1">
    <location>
        <begin position="1"/>
        <end position="22"/>
    </location>
</feature>
<dbReference type="GO" id="GO:0016787">
    <property type="term" value="F:hydrolase activity"/>
    <property type="evidence" value="ECO:0007669"/>
    <property type="project" value="InterPro"/>
</dbReference>
<evidence type="ECO:0000313" key="3">
    <source>
        <dbReference type="EMBL" id="PRX97773.1"/>
    </source>
</evidence>
<sequence>MADVDLTPQAAERGGSRPLGGYLARPEGAGPWPGAVMLHEAFGLNDVIRRQADRLARAGYLTLAVDLFSAGGAVRCLVATMRAMVSGRGRAFADIAAARDWLTASPDCTGKVGVIGFCLGGGFALLTANTGFDAASVNYGQLPRDPDTALAGACPVVGSYGGRDGSLRNASARLEAALTRAGVVSDVKEYPTAGHSFLNDAEVGPAPIRRLLRVTGAGPEPEAAADAWRRIESFFGEHLR</sequence>
<feature type="domain" description="Dienelactone hydrolase" evidence="2">
    <location>
        <begin position="20"/>
        <end position="238"/>
    </location>
</feature>
<name>A0A2T0Q1V3_9ACTN</name>
<comment type="caution">
    <text evidence="3">The sequence shown here is derived from an EMBL/GenBank/DDBJ whole genome shotgun (WGS) entry which is preliminary data.</text>
</comment>
<gene>
    <name evidence="3" type="ORF">CLV72_105123</name>
</gene>
<organism evidence="3 4">
    <name type="scientific">Allonocardiopsis opalescens</name>
    <dbReference type="NCBI Taxonomy" id="1144618"/>
    <lineage>
        <taxon>Bacteria</taxon>
        <taxon>Bacillati</taxon>
        <taxon>Actinomycetota</taxon>
        <taxon>Actinomycetes</taxon>
        <taxon>Streptosporangiales</taxon>
        <taxon>Allonocardiopsis</taxon>
    </lineage>
</organism>
<dbReference type="InterPro" id="IPR002925">
    <property type="entry name" value="Dienelactn_hydro"/>
</dbReference>
<dbReference type="InterPro" id="IPR051049">
    <property type="entry name" value="Dienelactone_hydrolase-like"/>
</dbReference>
<reference evidence="3 4" key="1">
    <citation type="submission" date="2018-03" db="EMBL/GenBank/DDBJ databases">
        <title>Genomic Encyclopedia of Archaeal and Bacterial Type Strains, Phase II (KMG-II): from individual species to whole genera.</title>
        <authorList>
            <person name="Goeker M."/>
        </authorList>
    </citation>
    <scope>NUCLEOTIDE SEQUENCE [LARGE SCALE GENOMIC DNA]</scope>
    <source>
        <strain evidence="3 4">DSM 45601</strain>
    </source>
</reference>
<dbReference type="PANTHER" id="PTHR46623">
    <property type="entry name" value="CARBOXYMETHYLENEBUTENOLIDASE-RELATED"/>
    <property type="match status" value="1"/>
</dbReference>
<dbReference type="SUPFAM" id="SSF53474">
    <property type="entry name" value="alpha/beta-Hydrolases"/>
    <property type="match status" value="1"/>
</dbReference>
<dbReference type="OrthoDB" id="3208682at2"/>
<dbReference type="AlphaFoldDB" id="A0A2T0Q1V3"/>
<dbReference type="Pfam" id="PF01738">
    <property type="entry name" value="DLH"/>
    <property type="match status" value="1"/>
</dbReference>
<evidence type="ECO:0000259" key="2">
    <source>
        <dbReference type="Pfam" id="PF01738"/>
    </source>
</evidence>
<accession>A0A2T0Q1V3</accession>
<dbReference type="EMBL" id="PVZC01000005">
    <property type="protein sequence ID" value="PRX97773.1"/>
    <property type="molecule type" value="Genomic_DNA"/>
</dbReference>
<dbReference type="Gene3D" id="3.40.50.1820">
    <property type="entry name" value="alpha/beta hydrolase"/>
    <property type="match status" value="1"/>
</dbReference>
<dbReference type="PANTHER" id="PTHR46623:SF6">
    <property type="entry name" value="ALPHA_BETA-HYDROLASES SUPERFAMILY PROTEIN"/>
    <property type="match status" value="1"/>
</dbReference>
<proteinExistence type="predicted"/>